<dbReference type="AlphaFoldDB" id="A0A0E2E536"/>
<evidence type="ECO:0000256" key="7">
    <source>
        <dbReference type="ARBA" id="ARBA00022840"/>
    </source>
</evidence>
<keyword evidence="6 13" id="KW-0862">Zinc</keyword>
<name>A0A0E2E536_TREDN</name>
<reference evidence="15" key="1">
    <citation type="submission" date="2012-01" db="EMBL/GenBank/DDBJ databases">
        <title>The Genome Sequence of Treponema denticola H-22.</title>
        <authorList>
            <consortium name="The Broad Institute Genome Sequencing Platform"/>
            <person name="Earl A."/>
            <person name="Ward D."/>
            <person name="Feldgarden M."/>
            <person name="Gevers D."/>
            <person name="Blanton J.M."/>
            <person name="Fenno C.J."/>
            <person name="Baranova O.V."/>
            <person name="Mathney J."/>
            <person name="Dewhirst F.E."/>
            <person name="Izard J."/>
            <person name="Young S.K."/>
            <person name="Zeng Q."/>
            <person name="Gargeya S."/>
            <person name="Fitzgerald M."/>
            <person name="Haas B."/>
            <person name="Abouelleil A."/>
            <person name="Alvarado L."/>
            <person name="Arachchi H.M."/>
            <person name="Berlin A."/>
            <person name="Chapman S.B."/>
            <person name="Gearin G."/>
            <person name="Goldberg J."/>
            <person name="Griggs A."/>
            <person name="Gujja S."/>
            <person name="Hansen M."/>
            <person name="Heiman D."/>
            <person name="Howarth C."/>
            <person name="Larimer J."/>
            <person name="Lui A."/>
            <person name="MacDonald P.J.P."/>
            <person name="McCowen C."/>
            <person name="Montmayeur A."/>
            <person name="Murphy C."/>
            <person name="Neiman D."/>
            <person name="Pearson M."/>
            <person name="Priest M."/>
            <person name="Roberts A."/>
            <person name="Saif S."/>
            <person name="Shea T."/>
            <person name="Sisk P."/>
            <person name="Stolte C."/>
            <person name="Sykes S."/>
            <person name="Wortman J."/>
            <person name="Nusbaum C."/>
            <person name="Birren B."/>
        </authorList>
    </citation>
    <scope>NUCLEOTIDE SEQUENCE [LARGE SCALE GENOMIC DNA]</scope>
    <source>
        <strain evidence="15">H-22</strain>
    </source>
</reference>
<evidence type="ECO:0000256" key="12">
    <source>
        <dbReference type="NCBIfam" id="TIGR00416"/>
    </source>
</evidence>
<evidence type="ECO:0000256" key="10">
    <source>
        <dbReference type="ARBA" id="ARBA00023204"/>
    </source>
</evidence>
<evidence type="ECO:0000256" key="3">
    <source>
        <dbReference type="ARBA" id="ARBA00022763"/>
    </source>
</evidence>
<comment type="function">
    <text evidence="13">DNA-dependent ATPase involved in processing of recombination intermediates, plays a role in repairing DNA breaks. Stimulates the branch migration of RecA-mediated strand transfer reactions, allowing the 3' invading strand to extend heteroduplex DNA faster. Binds ssDNA in the presence of ADP but not other nucleotides, has ATPase activity that is stimulated by ssDNA and various branched DNA structures, but inhibited by SSB. Does not have RecA's homology-searching function.</text>
</comment>
<evidence type="ECO:0000256" key="5">
    <source>
        <dbReference type="ARBA" id="ARBA00022801"/>
    </source>
</evidence>
<dbReference type="Proteomes" id="UP000011705">
    <property type="component" value="Chromosome"/>
</dbReference>
<dbReference type="NCBIfam" id="TIGR00416">
    <property type="entry name" value="sms"/>
    <property type="match status" value="1"/>
</dbReference>
<keyword evidence="1 11" id="KW-0479">Metal-binding</keyword>
<comment type="similarity">
    <text evidence="11 13">Belongs to the RecA family. RadA subfamily.</text>
</comment>
<sequence>MAKKKTGDLAHRCSKCGYTQARWLGRCPECGEWNTFEEVTINQDYSAAERSIAEKFVKEAHSVPLDAIEANDAVRLSTGIAEFDRVLGGGAVKRSAILIGGEPGIGKSTLLLQAASASSSGSVKKVLYVSGEESGGQIRSRADRLNLPLKNIELLCTCRLEDVERVLNKVNPVFVIIDSIQTMYSADAGAVPGTINQLKLCAHELVSWVKERDSVLFLTAHVTKDGNIAGPKVLEHLVDTVISFERTEDDVRFLRALKNRFGSVDELGIFSMDESGLKAIDDPSSLFITNRTGPLPAGSAAVPVCEGSRVFMVEIQALTVPAKGAVTRVFSDKIDSARVSRIAAVLEKRIGLQFSDQDIYVNVAGGIRLKEPAADLAIALALYSARANIPAQKEGAYIGELSLAGEIRSVKKLKQRIKTAQSMGFTKVVSPPPSDSEAGDINTSQLFKAEDLSSAIKKVFGE</sequence>
<accession>A0A0E2E536</accession>
<dbReference type="RefSeq" id="WP_002684205.1">
    <property type="nucleotide sequence ID" value="NZ_CM001795.1"/>
</dbReference>
<dbReference type="InterPro" id="IPR027417">
    <property type="entry name" value="P-loop_NTPase"/>
</dbReference>
<evidence type="ECO:0000256" key="9">
    <source>
        <dbReference type="ARBA" id="ARBA00023125"/>
    </source>
</evidence>
<comment type="caution">
    <text evidence="15">The sequence shown here is derived from an EMBL/GenBank/DDBJ whole genome shotgun (WGS) entry which is preliminary data.</text>
</comment>
<evidence type="ECO:0000259" key="14">
    <source>
        <dbReference type="PROSITE" id="PS50162"/>
    </source>
</evidence>
<keyword evidence="5" id="KW-0378">Hydrolase</keyword>
<dbReference type="Gene3D" id="3.40.50.300">
    <property type="entry name" value="P-loop containing nucleotide triphosphate hydrolases"/>
    <property type="match status" value="1"/>
</dbReference>
<dbReference type="InterPro" id="IPR020568">
    <property type="entry name" value="Ribosomal_Su5_D2-typ_SF"/>
</dbReference>
<dbReference type="GO" id="GO:0005524">
    <property type="term" value="F:ATP binding"/>
    <property type="evidence" value="ECO:0007669"/>
    <property type="project" value="UniProtKB-UniRule"/>
</dbReference>
<feature type="short sequence motif" description="RadA KNRFG motif" evidence="11">
    <location>
        <begin position="258"/>
        <end position="262"/>
    </location>
</feature>
<keyword evidence="2 11" id="KW-0547">Nucleotide-binding</keyword>
<evidence type="ECO:0000256" key="4">
    <source>
        <dbReference type="ARBA" id="ARBA00022771"/>
    </source>
</evidence>
<dbReference type="PRINTS" id="PR01874">
    <property type="entry name" value="DNAREPAIRADA"/>
</dbReference>
<dbReference type="PANTHER" id="PTHR32472:SF10">
    <property type="entry name" value="DNA REPAIR PROTEIN RADA-LIKE PROTEIN"/>
    <property type="match status" value="1"/>
</dbReference>
<keyword evidence="8 11" id="KW-0346">Stress response</keyword>
<dbReference type="InterPro" id="IPR003593">
    <property type="entry name" value="AAA+_ATPase"/>
</dbReference>
<dbReference type="GO" id="GO:0005829">
    <property type="term" value="C:cytosol"/>
    <property type="evidence" value="ECO:0007669"/>
    <property type="project" value="TreeGrafter"/>
</dbReference>
<dbReference type="HAMAP" id="MF_01498">
    <property type="entry name" value="RadA_bact"/>
    <property type="match status" value="1"/>
</dbReference>
<dbReference type="InterPro" id="IPR020588">
    <property type="entry name" value="RecA_ATP-bd"/>
</dbReference>
<keyword evidence="3 11" id="KW-0227">DNA damage</keyword>
<dbReference type="SUPFAM" id="SSF54211">
    <property type="entry name" value="Ribosomal protein S5 domain 2-like"/>
    <property type="match status" value="1"/>
</dbReference>
<evidence type="ECO:0000256" key="1">
    <source>
        <dbReference type="ARBA" id="ARBA00022723"/>
    </source>
</evidence>
<keyword evidence="10 11" id="KW-0234">DNA repair</keyword>
<feature type="region of interest" description="Lon-protease-like" evidence="11">
    <location>
        <begin position="358"/>
        <end position="462"/>
    </location>
</feature>
<dbReference type="Gene3D" id="3.30.230.10">
    <property type="match status" value="1"/>
</dbReference>
<feature type="domain" description="RecA family profile 1" evidence="14">
    <location>
        <begin position="72"/>
        <end position="222"/>
    </location>
</feature>
<dbReference type="HOGENOM" id="CLU_018264_0_0_12"/>
<keyword evidence="7 11" id="KW-0067">ATP-binding</keyword>
<gene>
    <name evidence="11" type="primary">radA</name>
    <name evidence="15" type="ORF">HMPREF9726_01197</name>
</gene>
<dbReference type="EMBL" id="AGDV01000010">
    <property type="protein sequence ID" value="EMB33817.1"/>
    <property type="molecule type" value="Genomic_DNA"/>
</dbReference>
<comment type="domain">
    <text evidence="11">The middle region has homology to RecA with ATPase motifs including the RadA KNRFG motif, while the C-terminus is homologous to Lon protease.</text>
</comment>
<organism evidence="15">
    <name type="scientific">Treponema denticola H-22</name>
    <dbReference type="NCBI Taxonomy" id="999432"/>
    <lineage>
        <taxon>Bacteria</taxon>
        <taxon>Pseudomonadati</taxon>
        <taxon>Spirochaetota</taxon>
        <taxon>Spirochaetia</taxon>
        <taxon>Spirochaetales</taxon>
        <taxon>Treponemataceae</taxon>
        <taxon>Treponema</taxon>
    </lineage>
</organism>
<dbReference type="GO" id="GO:0016787">
    <property type="term" value="F:hydrolase activity"/>
    <property type="evidence" value="ECO:0007669"/>
    <property type="project" value="UniProtKB-KW"/>
</dbReference>
<evidence type="ECO:0000256" key="11">
    <source>
        <dbReference type="HAMAP-Rule" id="MF_01498"/>
    </source>
</evidence>
<dbReference type="Pfam" id="PF13541">
    <property type="entry name" value="ChlI"/>
    <property type="match status" value="1"/>
</dbReference>
<dbReference type="InterPro" id="IPR041166">
    <property type="entry name" value="Rubredoxin_2"/>
</dbReference>
<dbReference type="GO" id="GO:0003684">
    <property type="term" value="F:damaged DNA binding"/>
    <property type="evidence" value="ECO:0007669"/>
    <property type="project" value="InterPro"/>
</dbReference>
<keyword evidence="4 13" id="KW-0863">Zinc-finger</keyword>
<feature type="binding site" evidence="11">
    <location>
        <begin position="101"/>
        <end position="108"/>
    </location>
    <ligand>
        <name>ATP</name>
        <dbReference type="ChEBI" id="CHEBI:30616"/>
    </ligand>
</feature>
<dbReference type="PANTHER" id="PTHR32472">
    <property type="entry name" value="DNA REPAIR PROTEIN RADA"/>
    <property type="match status" value="1"/>
</dbReference>
<evidence type="ECO:0000256" key="2">
    <source>
        <dbReference type="ARBA" id="ARBA00022741"/>
    </source>
</evidence>
<dbReference type="GO" id="GO:0008270">
    <property type="term" value="F:zinc ion binding"/>
    <property type="evidence" value="ECO:0007669"/>
    <property type="project" value="UniProtKB-KW"/>
</dbReference>
<evidence type="ECO:0000256" key="6">
    <source>
        <dbReference type="ARBA" id="ARBA00022833"/>
    </source>
</evidence>
<comment type="function">
    <text evidence="11">Plays a role in repairing double-strand DNA breaks, probably involving stabilizing or processing branched DNA or blocked replication forks.</text>
</comment>
<dbReference type="CDD" id="cd01121">
    <property type="entry name" value="RadA_SMS_N"/>
    <property type="match status" value="1"/>
</dbReference>
<dbReference type="Pfam" id="PF18073">
    <property type="entry name" value="Zn_ribbon_LapB"/>
    <property type="match status" value="1"/>
</dbReference>
<evidence type="ECO:0000256" key="13">
    <source>
        <dbReference type="RuleBase" id="RU003555"/>
    </source>
</evidence>
<dbReference type="InterPro" id="IPR014721">
    <property type="entry name" value="Ribsml_uS5_D2-typ_fold_subgr"/>
</dbReference>
<evidence type="ECO:0000313" key="15">
    <source>
        <dbReference type="EMBL" id="EMB33817.1"/>
    </source>
</evidence>
<keyword evidence="9 11" id="KW-0238">DNA-binding</keyword>
<dbReference type="Pfam" id="PF13481">
    <property type="entry name" value="AAA_25"/>
    <property type="match status" value="1"/>
</dbReference>
<proteinExistence type="inferred from homology"/>
<dbReference type="InterPro" id="IPR004504">
    <property type="entry name" value="DNA_repair_RadA"/>
</dbReference>
<dbReference type="GO" id="GO:0140664">
    <property type="term" value="F:ATP-dependent DNA damage sensor activity"/>
    <property type="evidence" value="ECO:0007669"/>
    <property type="project" value="InterPro"/>
</dbReference>
<dbReference type="GO" id="GO:0000725">
    <property type="term" value="P:recombinational repair"/>
    <property type="evidence" value="ECO:0007669"/>
    <property type="project" value="UniProtKB-UniRule"/>
</dbReference>
<dbReference type="PROSITE" id="PS50162">
    <property type="entry name" value="RECA_2"/>
    <property type="match status" value="1"/>
</dbReference>
<dbReference type="PATRIC" id="fig|999432.5.peg.1247"/>
<dbReference type="SMART" id="SM00382">
    <property type="entry name" value="AAA"/>
    <property type="match status" value="1"/>
</dbReference>
<dbReference type="SUPFAM" id="SSF52540">
    <property type="entry name" value="P-loop containing nucleoside triphosphate hydrolases"/>
    <property type="match status" value="1"/>
</dbReference>
<evidence type="ECO:0000256" key="8">
    <source>
        <dbReference type="ARBA" id="ARBA00023016"/>
    </source>
</evidence>
<protein>
    <recommendedName>
        <fullName evidence="11 12">DNA repair protein RadA</fullName>
    </recommendedName>
</protein>